<name>A0A9D1HT90_9BACT</name>
<evidence type="ECO:0000256" key="5">
    <source>
        <dbReference type="ARBA" id="ARBA00023136"/>
    </source>
</evidence>
<protein>
    <submittedName>
        <fullName evidence="8">GtrA family protein</fullName>
    </submittedName>
</protein>
<dbReference type="PANTHER" id="PTHR38459">
    <property type="entry name" value="PROPHAGE BACTOPRENOL-LINKED GLUCOSE TRANSLOCASE HOMOLOG"/>
    <property type="match status" value="1"/>
</dbReference>
<dbReference type="PANTHER" id="PTHR38459:SF1">
    <property type="entry name" value="PROPHAGE BACTOPRENOL-LINKED GLUCOSE TRANSLOCASE HOMOLOG"/>
    <property type="match status" value="1"/>
</dbReference>
<feature type="transmembrane region" description="Helical" evidence="6">
    <location>
        <begin position="34"/>
        <end position="55"/>
    </location>
</feature>
<feature type="transmembrane region" description="Helical" evidence="6">
    <location>
        <begin position="99"/>
        <end position="120"/>
    </location>
</feature>
<dbReference type="Proteomes" id="UP000824087">
    <property type="component" value="Unassembled WGS sequence"/>
</dbReference>
<dbReference type="InterPro" id="IPR051401">
    <property type="entry name" value="GtrA_CellWall_Glycosyl"/>
</dbReference>
<comment type="subcellular location">
    <subcellularLocation>
        <location evidence="1">Membrane</location>
        <topology evidence="1">Multi-pass membrane protein</topology>
    </subcellularLocation>
</comment>
<evidence type="ECO:0000259" key="7">
    <source>
        <dbReference type="Pfam" id="PF04138"/>
    </source>
</evidence>
<evidence type="ECO:0000313" key="9">
    <source>
        <dbReference type="Proteomes" id="UP000824087"/>
    </source>
</evidence>
<keyword evidence="3 6" id="KW-0812">Transmembrane</keyword>
<proteinExistence type="inferred from homology"/>
<dbReference type="GO" id="GO:0000271">
    <property type="term" value="P:polysaccharide biosynthetic process"/>
    <property type="evidence" value="ECO:0007669"/>
    <property type="project" value="InterPro"/>
</dbReference>
<evidence type="ECO:0000256" key="4">
    <source>
        <dbReference type="ARBA" id="ARBA00022989"/>
    </source>
</evidence>
<evidence type="ECO:0000313" key="8">
    <source>
        <dbReference type="EMBL" id="HIU22153.1"/>
    </source>
</evidence>
<feature type="domain" description="GtrA/DPMS transmembrane" evidence="7">
    <location>
        <begin position="36"/>
        <end position="150"/>
    </location>
</feature>
<gene>
    <name evidence="8" type="ORF">IAD49_01085</name>
</gene>
<evidence type="ECO:0000256" key="6">
    <source>
        <dbReference type="SAM" id="Phobius"/>
    </source>
</evidence>
<dbReference type="GO" id="GO:0005886">
    <property type="term" value="C:plasma membrane"/>
    <property type="evidence" value="ECO:0007669"/>
    <property type="project" value="TreeGrafter"/>
</dbReference>
<dbReference type="InterPro" id="IPR007267">
    <property type="entry name" value="GtrA_DPMS_TM"/>
</dbReference>
<keyword evidence="4 6" id="KW-1133">Transmembrane helix</keyword>
<evidence type="ECO:0000256" key="1">
    <source>
        <dbReference type="ARBA" id="ARBA00004141"/>
    </source>
</evidence>
<accession>A0A9D1HT90</accession>
<evidence type="ECO:0000256" key="2">
    <source>
        <dbReference type="ARBA" id="ARBA00009399"/>
    </source>
</evidence>
<sequence length="152" mass="17652">MEKKGNKIEQFIHKSLEIAHVKVTKKTEKLLVQIFKFAIVGVIATLIDFAFLYIFKEYCHFPTIMANTLSFAISVLYNYWASIRWVFDVNKEKDAKRNFVLFVITSTIGLGINDLIMYIIAELLLVHYMLAKIVATAVVMVFNFVTRKMFLE</sequence>
<feature type="transmembrane region" description="Helical" evidence="6">
    <location>
        <begin position="126"/>
        <end position="145"/>
    </location>
</feature>
<dbReference type="AlphaFoldDB" id="A0A9D1HT90"/>
<reference evidence="8" key="1">
    <citation type="submission" date="2020-10" db="EMBL/GenBank/DDBJ databases">
        <authorList>
            <person name="Gilroy R."/>
        </authorList>
    </citation>
    <scope>NUCLEOTIDE SEQUENCE</scope>
    <source>
        <strain evidence="8">CHK197-8231</strain>
    </source>
</reference>
<comment type="similarity">
    <text evidence="2">Belongs to the GtrA family.</text>
</comment>
<reference evidence="8" key="2">
    <citation type="journal article" date="2021" name="PeerJ">
        <title>Extensive microbial diversity within the chicken gut microbiome revealed by metagenomics and culture.</title>
        <authorList>
            <person name="Gilroy R."/>
            <person name="Ravi A."/>
            <person name="Getino M."/>
            <person name="Pursley I."/>
            <person name="Horton D.L."/>
            <person name="Alikhan N.F."/>
            <person name="Baker D."/>
            <person name="Gharbi K."/>
            <person name="Hall N."/>
            <person name="Watson M."/>
            <person name="Adriaenssens E.M."/>
            <person name="Foster-Nyarko E."/>
            <person name="Jarju S."/>
            <person name="Secka A."/>
            <person name="Antonio M."/>
            <person name="Oren A."/>
            <person name="Chaudhuri R.R."/>
            <person name="La Ragione R."/>
            <person name="Hildebrand F."/>
            <person name="Pallen M.J."/>
        </authorList>
    </citation>
    <scope>NUCLEOTIDE SEQUENCE</scope>
    <source>
        <strain evidence="8">CHK197-8231</strain>
    </source>
</reference>
<feature type="transmembrane region" description="Helical" evidence="6">
    <location>
        <begin position="61"/>
        <end position="87"/>
    </location>
</feature>
<comment type="caution">
    <text evidence="8">The sequence shown here is derived from an EMBL/GenBank/DDBJ whole genome shotgun (WGS) entry which is preliminary data.</text>
</comment>
<evidence type="ECO:0000256" key="3">
    <source>
        <dbReference type="ARBA" id="ARBA00022692"/>
    </source>
</evidence>
<keyword evidence="5 6" id="KW-0472">Membrane</keyword>
<organism evidence="8 9">
    <name type="scientific">Candidatus Fimihabitans intestinipullorum</name>
    <dbReference type="NCBI Taxonomy" id="2840820"/>
    <lineage>
        <taxon>Bacteria</taxon>
        <taxon>Bacillati</taxon>
        <taxon>Mycoplasmatota</taxon>
        <taxon>Mycoplasmatota incertae sedis</taxon>
        <taxon>Candidatus Fimihabitans</taxon>
    </lineage>
</organism>
<dbReference type="Pfam" id="PF04138">
    <property type="entry name" value="GtrA_DPMS_TM"/>
    <property type="match status" value="1"/>
</dbReference>
<dbReference type="EMBL" id="DVML01000007">
    <property type="protein sequence ID" value="HIU22153.1"/>
    <property type="molecule type" value="Genomic_DNA"/>
</dbReference>